<reference evidence="1 2" key="2">
    <citation type="submission" date="2018-11" db="EMBL/GenBank/DDBJ databases">
        <authorList>
            <consortium name="Pathogen Informatics"/>
        </authorList>
    </citation>
    <scope>NUCLEOTIDE SEQUENCE [LARGE SCALE GENOMIC DNA]</scope>
    <source>
        <strain evidence="1 2">NST_G2</strain>
    </source>
</reference>
<evidence type="ECO:0000313" key="2">
    <source>
        <dbReference type="Proteomes" id="UP000275846"/>
    </source>
</evidence>
<evidence type="ECO:0000313" key="3">
    <source>
        <dbReference type="WBParaSite" id="SSLN_0000475601-mRNA-1"/>
    </source>
</evidence>
<sequence>MTSTLVTSTERQLFQLYDIVRLSSRSLPNTLLLYKSQHPLHPEPTFFKCPACPMILLSSHIGRHMLAINASTIATFGTRSLSRYIGLRRVCSRDFFVSHITCANLGADFLTYYELMVDCLHTRLHD</sequence>
<gene>
    <name evidence="1" type="ORF">SSLN_LOCUS4601</name>
</gene>
<accession>A0A183SK53</accession>
<dbReference type="OrthoDB" id="6932368at2759"/>
<evidence type="ECO:0000313" key="1">
    <source>
        <dbReference type="EMBL" id="VDL90986.1"/>
    </source>
</evidence>
<dbReference type="AlphaFoldDB" id="A0A183SK53"/>
<dbReference type="Proteomes" id="UP000275846">
    <property type="component" value="Unassembled WGS sequence"/>
</dbReference>
<reference evidence="3" key="1">
    <citation type="submission" date="2016-06" db="UniProtKB">
        <authorList>
            <consortium name="WormBaseParasite"/>
        </authorList>
    </citation>
    <scope>IDENTIFICATION</scope>
</reference>
<dbReference type="WBParaSite" id="SSLN_0000475601-mRNA-1">
    <property type="protein sequence ID" value="SSLN_0000475601-mRNA-1"/>
    <property type="gene ID" value="SSLN_0000475601"/>
</dbReference>
<dbReference type="EMBL" id="UYSU01032930">
    <property type="protein sequence ID" value="VDL90986.1"/>
    <property type="molecule type" value="Genomic_DNA"/>
</dbReference>
<proteinExistence type="predicted"/>
<name>A0A183SK53_SCHSO</name>
<protein>
    <submittedName>
        <fullName evidence="3">C2H2-type domain-containing protein</fullName>
    </submittedName>
</protein>
<keyword evidence="2" id="KW-1185">Reference proteome</keyword>
<organism evidence="3">
    <name type="scientific">Schistocephalus solidus</name>
    <name type="common">Tapeworm</name>
    <dbReference type="NCBI Taxonomy" id="70667"/>
    <lineage>
        <taxon>Eukaryota</taxon>
        <taxon>Metazoa</taxon>
        <taxon>Spiralia</taxon>
        <taxon>Lophotrochozoa</taxon>
        <taxon>Platyhelminthes</taxon>
        <taxon>Cestoda</taxon>
        <taxon>Eucestoda</taxon>
        <taxon>Diphyllobothriidea</taxon>
        <taxon>Diphyllobothriidae</taxon>
        <taxon>Schistocephalus</taxon>
    </lineage>
</organism>